<name>A0ABR2IKF1_9EUKA</name>
<evidence type="ECO:0000256" key="1">
    <source>
        <dbReference type="SAM" id="Phobius"/>
    </source>
</evidence>
<reference evidence="2 3" key="1">
    <citation type="submission" date="2024-04" db="EMBL/GenBank/DDBJ databases">
        <title>Tritrichomonas musculus Genome.</title>
        <authorList>
            <person name="Alves-Ferreira E."/>
            <person name="Grigg M."/>
            <person name="Lorenzi H."/>
            <person name="Galac M."/>
        </authorList>
    </citation>
    <scope>NUCLEOTIDE SEQUENCE [LARGE SCALE GENOMIC DNA]</scope>
    <source>
        <strain evidence="2 3">EAF2021</strain>
    </source>
</reference>
<protein>
    <submittedName>
        <fullName evidence="2">Uncharacterized protein</fullName>
    </submittedName>
</protein>
<sequence length="84" mass="9070">MEDFVAQLSMDELEAITCVDYDMKSPLGAEGNAAVYGVILQSLRDKGIEPVSTTDGPSGIRLKACCSLLPIGVLFAFTLLFQRK</sequence>
<feature type="transmembrane region" description="Helical" evidence="1">
    <location>
        <begin position="60"/>
        <end position="81"/>
    </location>
</feature>
<evidence type="ECO:0000313" key="3">
    <source>
        <dbReference type="Proteomes" id="UP001470230"/>
    </source>
</evidence>
<dbReference type="Proteomes" id="UP001470230">
    <property type="component" value="Unassembled WGS sequence"/>
</dbReference>
<proteinExistence type="predicted"/>
<comment type="caution">
    <text evidence="2">The sequence shown here is derived from an EMBL/GenBank/DDBJ whole genome shotgun (WGS) entry which is preliminary data.</text>
</comment>
<keyword evidence="1" id="KW-0472">Membrane</keyword>
<keyword evidence="1" id="KW-0812">Transmembrane</keyword>
<keyword evidence="3" id="KW-1185">Reference proteome</keyword>
<gene>
    <name evidence="2" type="ORF">M9Y10_010297</name>
</gene>
<keyword evidence="1" id="KW-1133">Transmembrane helix</keyword>
<accession>A0ABR2IKF1</accession>
<dbReference type="EMBL" id="JAPFFF010000016">
    <property type="protein sequence ID" value="KAK8864772.1"/>
    <property type="molecule type" value="Genomic_DNA"/>
</dbReference>
<organism evidence="2 3">
    <name type="scientific">Tritrichomonas musculus</name>
    <dbReference type="NCBI Taxonomy" id="1915356"/>
    <lineage>
        <taxon>Eukaryota</taxon>
        <taxon>Metamonada</taxon>
        <taxon>Parabasalia</taxon>
        <taxon>Tritrichomonadida</taxon>
        <taxon>Tritrichomonadidae</taxon>
        <taxon>Tritrichomonas</taxon>
    </lineage>
</organism>
<evidence type="ECO:0000313" key="2">
    <source>
        <dbReference type="EMBL" id="KAK8864772.1"/>
    </source>
</evidence>